<dbReference type="EMBL" id="JTLV02000001">
    <property type="protein sequence ID" value="PQM31147.1"/>
    <property type="molecule type" value="Genomic_DNA"/>
</dbReference>
<reference evidence="1 2" key="1">
    <citation type="journal article" date="2015" name="MBio">
        <title>Genome sequence of the Drosophila melanogaster male-killing Spiroplasma strain MSRO endosymbiont.</title>
        <authorList>
            <person name="Paredes J.C."/>
            <person name="Herren J.K."/>
            <person name="Schupfer F."/>
            <person name="Marin R."/>
            <person name="Claverol S."/>
            <person name="Kuo C.H."/>
            <person name="Lemaitre B."/>
            <person name="Beven L."/>
        </authorList>
    </citation>
    <scope>NUCLEOTIDE SEQUENCE [LARGE SCALE GENOMIC DNA]</scope>
    <source>
        <strain evidence="1 2">MSRO</strain>
    </source>
</reference>
<accession>A0A2P6FCG3</accession>
<organism evidence="1 2">
    <name type="scientific">Spiroplasma poulsonii</name>
    <dbReference type="NCBI Taxonomy" id="2138"/>
    <lineage>
        <taxon>Bacteria</taxon>
        <taxon>Bacillati</taxon>
        <taxon>Mycoplasmatota</taxon>
        <taxon>Mollicutes</taxon>
        <taxon>Entomoplasmatales</taxon>
        <taxon>Spiroplasmataceae</taxon>
        <taxon>Spiroplasma</taxon>
    </lineage>
</organism>
<sequence>MGLWRLLGGEINWERVARMQNKKHLREIHSAIIDALGGELIISL</sequence>
<evidence type="ECO:0000313" key="1">
    <source>
        <dbReference type="EMBL" id="PQM31147.1"/>
    </source>
</evidence>
<name>A0A2P6FCG3_9MOLU</name>
<dbReference type="STRING" id="2138.SMSRO_v1c09150"/>
<dbReference type="AlphaFoldDB" id="A0A2P6FCG3"/>
<protein>
    <submittedName>
        <fullName evidence="1">Uncharacterized protein</fullName>
    </submittedName>
</protein>
<dbReference type="Proteomes" id="UP000031565">
    <property type="component" value="Unassembled WGS sequence"/>
</dbReference>
<evidence type="ECO:0000313" key="2">
    <source>
        <dbReference type="Proteomes" id="UP000031565"/>
    </source>
</evidence>
<proteinExistence type="predicted"/>
<gene>
    <name evidence="1" type="ORF">SMSRO_SF009500</name>
</gene>
<comment type="caution">
    <text evidence="1">The sequence shown here is derived from an EMBL/GenBank/DDBJ whole genome shotgun (WGS) entry which is preliminary data.</text>
</comment>
<keyword evidence="2" id="KW-1185">Reference proteome</keyword>